<dbReference type="PANTHER" id="PTHR11610:SF173">
    <property type="entry name" value="LIPASE DOMAIN-CONTAINING PROTEIN-RELATED"/>
    <property type="match status" value="1"/>
</dbReference>
<dbReference type="OrthoDB" id="199913at2759"/>
<evidence type="ECO:0000313" key="7">
    <source>
        <dbReference type="EMBL" id="CAH0546893.1"/>
    </source>
</evidence>
<dbReference type="Gene3D" id="3.40.50.1820">
    <property type="entry name" value="alpha/beta hydrolase"/>
    <property type="match status" value="1"/>
</dbReference>
<dbReference type="PRINTS" id="PR00821">
    <property type="entry name" value="TAGLIPASE"/>
</dbReference>
<dbReference type="GO" id="GO:0016042">
    <property type="term" value="P:lipid catabolic process"/>
    <property type="evidence" value="ECO:0007669"/>
    <property type="project" value="TreeGrafter"/>
</dbReference>
<dbReference type="InterPro" id="IPR033906">
    <property type="entry name" value="Lipase_N"/>
</dbReference>
<dbReference type="GO" id="GO:0005615">
    <property type="term" value="C:extracellular space"/>
    <property type="evidence" value="ECO:0007669"/>
    <property type="project" value="TreeGrafter"/>
</dbReference>
<evidence type="ECO:0000313" key="8">
    <source>
        <dbReference type="Proteomes" id="UP001154078"/>
    </source>
</evidence>
<evidence type="ECO:0000256" key="3">
    <source>
        <dbReference type="ARBA" id="ARBA00022525"/>
    </source>
</evidence>
<dbReference type="EMBL" id="OV121132">
    <property type="protein sequence ID" value="CAH0546893.1"/>
    <property type="molecule type" value="Genomic_DNA"/>
</dbReference>
<comment type="subcellular location">
    <subcellularLocation>
        <location evidence="1">Secreted</location>
    </subcellularLocation>
</comment>
<evidence type="ECO:0000259" key="6">
    <source>
        <dbReference type="Pfam" id="PF00151"/>
    </source>
</evidence>
<protein>
    <recommendedName>
        <fullName evidence="6">Lipase domain-containing protein</fullName>
    </recommendedName>
</protein>
<feature type="signal peptide" evidence="5">
    <location>
        <begin position="1"/>
        <end position="17"/>
    </location>
</feature>
<dbReference type="InterPro" id="IPR000734">
    <property type="entry name" value="TAG_lipase"/>
</dbReference>
<dbReference type="GO" id="GO:0016298">
    <property type="term" value="F:lipase activity"/>
    <property type="evidence" value="ECO:0007669"/>
    <property type="project" value="InterPro"/>
</dbReference>
<dbReference type="PANTHER" id="PTHR11610">
    <property type="entry name" value="LIPASE"/>
    <property type="match status" value="1"/>
</dbReference>
<comment type="similarity">
    <text evidence="2 4">Belongs to the AB hydrolase superfamily. Lipase family.</text>
</comment>
<keyword evidence="5" id="KW-0732">Signal</keyword>
<evidence type="ECO:0000256" key="2">
    <source>
        <dbReference type="ARBA" id="ARBA00010701"/>
    </source>
</evidence>
<dbReference type="Proteomes" id="UP001154078">
    <property type="component" value="Chromosome 1"/>
</dbReference>
<dbReference type="InterPro" id="IPR029058">
    <property type="entry name" value="AB_hydrolase_fold"/>
</dbReference>
<dbReference type="Pfam" id="PF00151">
    <property type="entry name" value="Lipase"/>
    <property type="match status" value="1"/>
</dbReference>
<dbReference type="SUPFAM" id="SSF53474">
    <property type="entry name" value="alpha/beta-Hydrolases"/>
    <property type="match status" value="1"/>
</dbReference>
<gene>
    <name evidence="7" type="ORF">MELIAE_LOCUS975</name>
</gene>
<dbReference type="AlphaFoldDB" id="A0A9P0AT89"/>
<evidence type="ECO:0000256" key="1">
    <source>
        <dbReference type="ARBA" id="ARBA00004613"/>
    </source>
</evidence>
<name>A0A9P0AT89_BRAAE</name>
<feature type="domain" description="Lipase" evidence="6">
    <location>
        <begin position="24"/>
        <end position="290"/>
    </location>
</feature>
<accession>A0A9P0AT89</accession>
<dbReference type="GO" id="GO:0017171">
    <property type="term" value="F:serine hydrolase activity"/>
    <property type="evidence" value="ECO:0007669"/>
    <property type="project" value="TreeGrafter"/>
</dbReference>
<proteinExistence type="inferred from homology"/>
<sequence>MWLKILFLIYCVKKISATRLFDTEYVPDESDVTFHLYHSSDFSEDDELFIDNPKSIKTSKFDPNIPTRFIIHGWTHSRDVPWIIELRELMASRNYGNIIVVDWGKLAHSMYVETREHTVLTSKQLARLLIFLARDQKIHMSSVHLIGHSMGGQISASAAYQVQQALGQKIGRITGLDPASPLFEWPEPDNLNELLDSSDALFVDVIHTNSGHLGMVKPAGHVDYYPNGGDDQPGCGFWVCSHIRAVEYFTASIRKPDLFKAYPYSSWEEYLERDTGNLNKRVGVPMGWAANPSIPIGCYYFKTHGEEQEYIMTKTTIEDSEVEYL</sequence>
<organism evidence="7 8">
    <name type="scientific">Brassicogethes aeneus</name>
    <name type="common">Rape pollen beetle</name>
    <name type="synonym">Meligethes aeneus</name>
    <dbReference type="NCBI Taxonomy" id="1431903"/>
    <lineage>
        <taxon>Eukaryota</taxon>
        <taxon>Metazoa</taxon>
        <taxon>Ecdysozoa</taxon>
        <taxon>Arthropoda</taxon>
        <taxon>Hexapoda</taxon>
        <taxon>Insecta</taxon>
        <taxon>Pterygota</taxon>
        <taxon>Neoptera</taxon>
        <taxon>Endopterygota</taxon>
        <taxon>Coleoptera</taxon>
        <taxon>Polyphaga</taxon>
        <taxon>Cucujiformia</taxon>
        <taxon>Nitidulidae</taxon>
        <taxon>Meligethinae</taxon>
        <taxon>Brassicogethes</taxon>
    </lineage>
</organism>
<feature type="chain" id="PRO_5040260718" description="Lipase domain-containing protein" evidence="5">
    <location>
        <begin position="18"/>
        <end position="325"/>
    </location>
</feature>
<dbReference type="InterPro" id="IPR013818">
    <property type="entry name" value="Lipase"/>
</dbReference>
<keyword evidence="8" id="KW-1185">Reference proteome</keyword>
<reference evidence="7" key="1">
    <citation type="submission" date="2021-12" db="EMBL/GenBank/DDBJ databases">
        <authorList>
            <person name="King R."/>
        </authorList>
    </citation>
    <scope>NUCLEOTIDE SEQUENCE</scope>
</reference>
<dbReference type="CDD" id="cd00707">
    <property type="entry name" value="Pancreat_lipase_like"/>
    <property type="match status" value="1"/>
</dbReference>
<evidence type="ECO:0000256" key="5">
    <source>
        <dbReference type="SAM" id="SignalP"/>
    </source>
</evidence>
<keyword evidence="3" id="KW-0964">Secreted</keyword>
<evidence type="ECO:0000256" key="4">
    <source>
        <dbReference type="RuleBase" id="RU004262"/>
    </source>
</evidence>